<dbReference type="InterPro" id="IPR046933">
    <property type="entry name" value="SAM_KSR1_N_sf"/>
</dbReference>
<feature type="compositionally biased region" description="Low complexity" evidence="9">
    <location>
        <begin position="443"/>
        <end position="456"/>
    </location>
</feature>
<dbReference type="GO" id="GO:0046872">
    <property type="term" value="F:metal ion binding"/>
    <property type="evidence" value="ECO:0007669"/>
    <property type="project" value="UniProtKB-KW"/>
</dbReference>
<dbReference type="Proteomes" id="UP000000305">
    <property type="component" value="Unassembled WGS sequence"/>
</dbReference>
<dbReference type="Pfam" id="PF20406">
    <property type="entry name" value="SAM_KSR1_N"/>
    <property type="match status" value="1"/>
</dbReference>
<feature type="compositionally biased region" description="Low complexity" evidence="9">
    <location>
        <begin position="498"/>
        <end position="514"/>
    </location>
</feature>
<dbReference type="PANTHER" id="PTHR44329:SF253">
    <property type="entry name" value="KINASE SUPPRESSOR OF RAS 2"/>
    <property type="match status" value="1"/>
</dbReference>
<evidence type="ECO:0000256" key="4">
    <source>
        <dbReference type="ARBA" id="ARBA00022777"/>
    </source>
</evidence>
<dbReference type="FunCoup" id="E9HFI2">
    <property type="interactions" value="570"/>
</dbReference>
<dbReference type="PROSITE" id="PS00108">
    <property type="entry name" value="PROTEIN_KINASE_ST"/>
    <property type="match status" value="1"/>
</dbReference>
<dbReference type="InterPro" id="IPR002219">
    <property type="entry name" value="PKC_DAG/PE"/>
</dbReference>
<feature type="domain" description="Protein kinase" evidence="10">
    <location>
        <begin position="664"/>
        <end position="904"/>
    </location>
</feature>
<comment type="catalytic activity">
    <reaction evidence="7">
        <text>L-threonyl-[protein] + ATP = O-phospho-L-threonyl-[protein] + ADP + H(+)</text>
        <dbReference type="Rhea" id="RHEA:46608"/>
        <dbReference type="Rhea" id="RHEA-COMP:11060"/>
        <dbReference type="Rhea" id="RHEA-COMP:11605"/>
        <dbReference type="ChEBI" id="CHEBI:15378"/>
        <dbReference type="ChEBI" id="CHEBI:30013"/>
        <dbReference type="ChEBI" id="CHEBI:30616"/>
        <dbReference type="ChEBI" id="CHEBI:61977"/>
        <dbReference type="ChEBI" id="CHEBI:456216"/>
        <dbReference type="EC" id="2.7.11.1"/>
    </reaction>
</comment>
<dbReference type="Gene3D" id="1.10.510.10">
    <property type="entry name" value="Transferase(Phosphotransferase) domain 1"/>
    <property type="match status" value="1"/>
</dbReference>
<gene>
    <name evidence="12" type="ORF">DAPPUDRAFT_329047</name>
</gene>
<dbReference type="SUPFAM" id="SSF56112">
    <property type="entry name" value="Protein kinase-like (PK-like)"/>
    <property type="match status" value="1"/>
</dbReference>
<dbReference type="eggNOG" id="KOG0193">
    <property type="taxonomic scope" value="Eukaryota"/>
</dbReference>
<dbReference type="PROSITE" id="PS50011">
    <property type="entry name" value="PROTEIN_KINASE_DOM"/>
    <property type="match status" value="1"/>
</dbReference>
<dbReference type="InterPro" id="IPR013761">
    <property type="entry name" value="SAM/pointed_sf"/>
</dbReference>
<dbReference type="SUPFAM" id="SSF57889">
    <property type="entry name" value="Cysteine-rich domain"/>
    <property type="match status" value="1"/>
</dbReference>
<dbReference type="PROSITE" id="PS50081">
    <property type="entry name" value="ZF_DAG_PE_2"/>
    <property type="match status" value="1"/>
</dbReference>
<dbReference type="GO" id="GO:0005737">
    <property type="term" value="C:cytoplasm"/>
    <property type="evidence" value="ECO:0000318"/>
    <property type="project" value="GO_Central"/>
</dbReference>
<dbReference type="STRING" id="6669.E9HFI2"/>
<evidence type="ECO:0000256" key="7">
    <source>
        <dbReference type="ARBA" id="ARBA00047899"/>
    </source>
</evidence>
<dbReference type="FunFam" id="3.30.200.20:FF:000034">
    <property type="entry name" value="Kinase suppressor of Ras 1"/>
    <property type="match status" value="1"/>
</dbReference>
<dbReference type="InterPro" id="IPR008271">
    <property type="entry name" value="Ser/Thr_kinase_AS"/>
</dbReference>
<feature type="compositionally biased region" description="Low complexity" evidence="9">
    <location>
        <begin position="605"/>
        <end position="620"/>
    </location>
</feature>
<dbReference type="InterPro" id="IPR011009">
    <property type="entry name" value="Kinase-like_dom_sf"/>
</dbReference>
<dbReference type="GO" id="GO:0004674">
    <property type="term" value="F:protein serine/threonine kinase activity"/>
    <property type="evidence" value="ECO:0007669"/>
    <property type="project" value="UniProtKB-EC"/>
</dbReference>
<dbReference type="PROSITE" id="PS00479">
    <property type="entry name" value="ZF_DAG_PE_1"/>
    <property type="match status" value="1"/>
</dbReference>
<evidence type="ECO:0000256" key="5">
    <source>
        <dbReference type="ARBA" id="ARBA00022833"/>
    </source>
</evidence>
<dbReference type="InterPro" id="IPR051681">
    <property type="entry name" value="Ser/Thr_Kinases-Pseudokinases"/>
</dbReference>
<dbReference type="InterPro" id="IPR000719">
    <property type="entry name" value="Prot_kinase_dom"/>
</dbReference>
<accession>E9HFI2</accession>
<dbReference type="Pfam" id="PF13543">
    <property type="entry name" value="SAM_KSR1"/>
    <property type="match status" value="1"/>
</dbReference>
<keyword evidence="13" id="KW-1185">Reference proteome</keyword>
<dbReference type="Gene3D" id="1.10.150.50">
    <property type="entry name" value="Transcription Factor, Ets-1"/>
    <property type="match status" value="1"/>
</dbReference>
<dbReference type="OrthoDB" id="774951at2759"/>
<dbReference type="GO" id="GO:0007265">
    <property type="term" value="P:Ras protein signal transduction"/>
    <property type="evidence" value="ECO:0000318"/>
    <property type="project" value="GO_Central"/>
</dbReference>
<dbReference type="InterPro" id="IPR025561">
    <property type="entry name" value="KSR_SAM-like_dom"/>
</dbReference>
<feature type="compositionally biased region" description="Polar residues" evidence="9">
    <location>
        <begin position="349"/>
        <end position="358"/>
    </location>
</feature>
<feature type="region of interest" description="Disordered" evidence="9">
    <location>
        <begin position="295"/>
        <end position="365"/>
    </location>
</feature>
<organism evidence="12 13">
    <name type="scientific">Daphnia pulex</name>
    <name type="common">Water flea</name>
    <dbReference type="NCBI Taxonomy" id="6669"/>
    <lineage>
        <taxon>Eukaryota</taxon>
        <taxon>Metazoa</taxon>
        <taxon>Ecdysozoa</taxon>
        <taxon>Arthropoda</taxon>
        <taxon>Crustacea</taxon>
        <taxon>Branchiopoda</taxon>
        <taxon>Diplostraca</taxon>
        <taxon>Cladocera</taxon>
        <taxon>Anomopoda</taxon>
        <taxon>Daphniidae</taxon>
        <taxon>Daphnia</taxon>
    </lineage>
</organism>
<dbReference type="OMA" id="DSWDRPH"/>
<evidence type="ECO:0000256" key="1">
    <source>
        <dbReference type="ARBA" id="ARBA00022679"/>
    </source>
</evidence>
<dbReference type="Pfam" id="PF07714">
    <property type="entry name" value="PK_Tyr_Ser-Thr"/>
    <property type="match status" value="1"/>
</dbReference>
<name>E9HFI2_DAPPU</name>
<evidence type="ECO:0000256" key="8">
    <source>
        <dbReference type="ARBA" id="ARBA00048679"/>
    </source>
</evidence>
<dbReference type="SMART" id="SM00220">
    <property type="entry name" value="S_TKc"/>
    <property type="match status" value="1"/>
</dbReference>
<reference evidence="12 13" key="1">
    <citation type="journal article" date="2011" name="Science">
        <title>The ecoresponsive genome of Daphnia pulex.</title>
        <authorList>
            <person name="Colbourne J.K."/>
            <person name="Pfrender M.E."/>
            <person name="Gilbert D."/>
            <person name="Thomas W.K."/>
            <person name="Tucker A."/>
            <person name="Oakley T.H."/>
            <person name="Tokishita S."/>
            <person name="Aerts A."/>
            <person name="Arnold G.J."/>
            <person name="Basu M.K."/>
            <person name="Bauer D.J."/>
            <person name="Caceres C.E."/>
            <person name="Carmel L."/>
            <person name="Casola C."/>
            <person name="Choi J.H."/>
            <person name="Detter J.C."/>
            <person name="Dong Q."/>
            <person name="Dusheyko S."/>
            <person name="Eads B.D."/>
            <person name="Frohlich T."/>
            <person name="Geiler-Samerotte K.A."/>
            <person name="Gerlach D."/>
            <person name="Hatcher P."/>
            <person name="Jogdeo S."/>
            <person name="Krijgsveld J."/>
            <person name="Kriventseva E.V."/>
            <person name="Kultz D."/>
            <person name="Laforsch C."/>
            <person name="Lindquist E."/>
            <person name="Lopez J."/>
            <person name="Manak J.R."/>
            <person name="Muller J."/>
            <person name="Pangilinan J."/>
            <person name="Patwardhan R.P."/>
            <person name="Pitluck S."/>
            <person name="Pritham E.J."/>
            <person name="Rechtsteiner A."/>
            <person name="Rho M."/>
            <person name="Rogozin I.B."/>
            <person name="Sakarya O."/>
            <person name="Salamov A."/>
            <person name="Schaack S."/>
            <person name="Shapiro H."/>
            <person name="Shiga Y."/>
            <person name="Skalitzky C."/>
            <person name="Smith Z."/>
            <person name="Souvorov A."/>
            <person name="Sung W."/>
            <person name="Tang Z."/>
            <person name="Tsuchiya D."/>
            <person name="Tu H."/>
            <person name="Vos H."/>
            <person name="Wang M."/>
            <person name="Wolf Y.I."/>
            <person name="Yamagata H."/>
            <person name="Yamada T."/>
            <person name="Ye Y."/>
            <person name="Shaw J.R."/>
            <person name="Andrews J."/>
            <person name="Crease T.J."/>
            <person name="Tang H."/>
            <person name="Lucas S.M."/>
            <person name="Robertson H.M."/>
            <person name="Bork P."/>
            <person name="Koonin E.V."/>
            <person name="Zdobnov E.M."/>
            <person name="Grigoriev I.V."/>
            <person name="Lynch M."/>
            <person name="Boore J.L."/>
        </authorList>
    </citation>
    <scope>NUCLEOTIDE SEQUENCE [LARGE SCALE GENOMIC DNA]</scope>
</reference>
<keyword evidence="3" id="KW-0547">Nucleotide-binding</keyword>
<keyword evidence="4" id="KW-0418">Kinase</keyword>
<sequence>MDTGIAKKAVVVVNSCNTIQTLLDINAMIDIHAKHLEGLRTQCSTSAELIQQEIRTIEGKLVKLFSKQLVAKAKIPIEGLPYEVKNIPSIKQWLQVVGISQPSVETLCAKFQSLESLQELSDHEIKRIFNECSAKEDEYRRLIRALQSVKRYTEVLVHNEKEGNSGRTTPDLALYWDSWDNATKISMPMSSNIQHNDSVIQNSSPIQSIITAHETIPQMTSENRSPPSTPSLLKGRGDRMKFPATPPPRKKNQVIGGTAPLLTDFPLTKSTSHESQLANRIDGNDIISMEHLAVTGSSSPVPTSNSNLPGASPAGAVPTSSTPSKGRHRLATDPCSITDDSNDDIPKSTVATPKSPRTPTVGGPAVMAHTINHRFTMTFKMLTVCDLCLKQMFIGLKCKDCKYKCHRDCAIKVPPSCKLPPGLIDYVRQRINDGPQTPIMQRTTGISNTIGSSTTSVPSPSLNRLTPHDKKKSRTQPAIHMNQGGGSTSGFGLHSTHFDSSSTTSSCSSSTPSSPALVLPSHISANHTPTSASQITQFRFPDVRQADRAQSAETLLSPLSHVSLSAKNSTSVINSVTTLSPASGNPSVENSTSGHASQDSNKIISVSGLSGTSGSNSTSTDSERTYRVDSQDSQISDTETSGDRHWPRQNSLSLREWDIPFHELELGDPIGQGRFGTVHRGIWHGDVAVRLLNMDQIGDEKVLESFKLEVATFRKTRHENLVLFMGACMNLPTLALVTSMCKGLTLYTHLHLRKDKFSMNKTVIIAQQISQGMGYLHARGIIHKDLKSKNIFLENGKVIITDFGLFSVSKLCKIHGEENDELPFTMASDAYAFGTVWYELLCGEWPYKEHCPEAMIWQIGRGMKQSLANLQASRDLKDILMACWAFNVKDRAEFSKLLKILERLPKKRLLRSPSHPVHLSRSAESVF</sequence>
<keyword evidence="6" id="KW-0067">ATP-binding</keyword>
<proteinExistence type="predicted"/>
<dbReference type="InterPro" id="IPR046349">
    <property type="entry name" value="C1-like_sf"/>
</dbReference>
<evidence type="ECO:0000313" key="12">
    <source>
        <dbReference type="EMBL" id="EFX69435.1"/>
    </source>
</evidence>
<dbReference type="InterPro" id="IPR001245">
    <property type="entry name" value="Ser-Thr/Tyr_kinase_cat_dom"/>
</dbReference>
<evidence type="ECO:0000259" key="10">
    <source>
        <dbReference type="PROSITE" id="PS50011"/>
    </source>
</evidence>
<evidence type="ECO:0008006" key="14">
    <source>
        <dbReference type="Google" id="ProtNLM"/>
    </source>
</evidence>
<feature type="compositionally biased region" description="Polar residues" evidence="9">
    <location>
        <begin position="577"/>
        <end position="604"/>
    </location>
</feature>
<feature type="compositionally biased region" description="Polar residues" evidence="9">
    <location>
        <begin position="295"/>
        <end position="309"/>
    </location>
</feature>
<dbReference type="CDD" id="cd20812">
    <property type="entry name" value="C1_KSR"/>
    <property type="match status" value="1"/>
</dbReference>
<dbReference type="EMBL" id="GL732636">
    <property type="protein sequence ID" value="EFX69435.1"/>
    <property type="molecule type" value="Genomic_DNA"/>
</dbReference>
<evidence type="ECO:0000256" key="9">
    <source>
        <dbReference type="SAM" id="MobiDB-lite"/>
    </source>
</evidence>
<comment type="catalytic activity">
    <reaction evidence="8">
        <text>L-seryl-[protein] + ATP = O-phospho-L-seryl-[protein] + ADP + H(+)</text>
        <dbReference type="Rhea" id="RHEA:17989"/>
        <dbReference type="Rhea" id="RHEA-COMP:9863"/>
        <dbReference type="Rhea" id="RHEA-COMP:11604"/>
        <dbReference type="ChEBI" id="CHEBI:15378"/>
        <dbReference type="ChEBI" id="CHEBI:29999"/>
        <dbReference type="ChEBI" id="CHEBI:30616"/>
        <dbReference type="ChEBI" id="CHEBI:83421"/>
        <dbReference type="ChEBI" id="CHEBI:456216"/>
        <dbReference type="EC" id="2.7.11.1"/>
    </reaction>
</comment>
<dbReference type="GO" id="GO:0004672">
    <property type="term" value="F:protein kinase activity"/>
    <property type="evidence" value="ECO:0000318"/>
    <property type="project" value="GO_Central"/>
</dbReference>
<feature type="domain" description="Phorbol-ester/DAG-type" evidence="11">
    <location>
        <begin position="372"/>
        <end position="417"/>
    </location>
</feature>
<evidence type="ECO:0000313" key="13">
    <source>
        <dbReference type="Proteomes" id="UP000000305"/>
    </source>
</evidence>
<dbReference type="Gene3D" id="6.10.140.1120">
    <property type="match status" value="1"/>
</dbReference>
<dbReference type="SMART" id="SM00109">
    <property type="entry name" value="C1"/>
    <property type="match status" value="1"/>
</dbReference>
<dbReference type="FunFam" id="3.30.60.20:FF:000061">
    <property type="entry name" value="Kinase suppressor of Ras"/>
    <property type="match status" value="1"/>
</dbReference>
<keyword evidence="5" id="KW-0862">Zinc</keyword>
<dbReference type="InterPro" id="IPR046861">
    <property type="entry name" value="SAM_KSR1_N"/>
</dbReference>
<evidence type="ECO:0000259" key="11">
    <source>
        <dbReference type="PROSITE" id="PS50081"/>
    </source>
</evidence>
<feature type="compositionally biased region" description="Polar residues" evidence="9">
    <location>
        <begin position="523"/>
        <end position="532"/>
    </location>
</feature>
<dbReference type="Gene3D" id="3.30.60.20">
    <property type="match status" value="1"/>
</dbReference>
<evidence type="ECO:0000256" key="2">
    <source>
        <dbReference type="ARBA" id="ARBA00022723"/>
    </source>
</evidence>
<evidence type="ECO:0000256" key="6">
    <source>
        <dbReference type="ARBA" id="ARBA00022840"/>
    </source>
</evidence>
<feature type="region of interest" description="Disordered" evidence="9">
    <location>
        <begin position="219"/>
        <end position="256"/>
    </location>
</feature>
<dbReference type="PhylomeDB" id="E9HFI2"/>
<dbReference type="PANTHER" id="PTHR44329">
    <property type="entry name" value="SERINE/THREONINE-PROTEIN KINASE TNNI3K-RELATED"/>
    <property type="match status" value="1"/>
</dbReference>
<evidence type="ECO:0000256" key="3">
    <source>
        <dbReference type="ARBA" id="ARBA00022741"/>
    </source>
</evidence>
<feature type="compositionally biased region" description="Basic and acidic residues" evidence="9">
    <location>
        <begin position="621"/>
        <end position="630"/>
    </location>
</feature>
<keyword evidence="2" id="KW-0479">Metal-binding</keyword>
<dbReference type="GO" id="GO:0005524">
    <property type="term" value="F:ATP binding"/>
    <property type="evidence" value="ECO:0007669"/>
    <property type="project" value="UniProtKB-KW"/>
</dbReference>
<keyword evidence="1" id="KW-0808">Transferase</keyword>
<dbReference type="HOGENOM" id="CLU_006812_0_1_1"/>
<feature type="region of interest" description="Disordered" evidence="9">
    <location>
        <begin position="577"/>
        <end position="647"/>
    </location>
</feature>
<dbReference type="Gene3D" id="3.30.200.20">
    <property type="entry name" value="Phosphorylase Kinase, domain 1"/>
    <property type="match status" value="1"/>
</dbReference>
<feature type="region of interest" description="Disordered" evidence="9">
    <location>
        <begin position="434"/>
        <end position="532"/>
    </location>
</feature>
<protein>
    <recommendedName>
        <fullName evidence="14">Kinase suppressor of Ras 2</fullName>
    </recommendedName>
</protein>
<dbReference type="Pfam" id="PF00130">
    <property type="entry name" value="C1_1"/>
    <property type="match status" value="1"/>
</dbReference>
<dbReference type="AlphaFoldDB" id="E9HFI2"/>
<dbReference type="KEGG" id="dpx:DAPPUDRAFT_329047"/>
<dbReference type="GO" id="GO:0006950">
    <property type="term" value="P:response to stress"/>
    <property type="evidence" value="ECO:0007669"/>
    <property type="project" value="UniProtKB-ARBA"/>
</dbReference>
<dbReference type="InParanoid" id="E9HFI2"/>